<proteinExistence type="predicted"/>
<name>A0A5B7K8Y6_PORTR</name>
<keyword evidence="3" id="KW-1185">Reference proteome</keyword>
<evidence type="ECO:0000256" key="1">
    <source>
        <dbReference type="SAM" id="MobiDB-lite"/>
    </source>
</evidence>
<protein>
    <submittedName>
        <fullName evidence="2">Uncharacterized protein</fullName>
    </submittedName>
</protein>
<dbReference type="EMBL" id="VSRR010136612">
    <property type="protein sequence ID" value="MPD03550.1"/>
    <property type="molecule type" value="Genomic_DNA"/>
</dbReference>
<dbReference type="Proteomes" id="UP000324222">
    <property type="component" value="Unassembled WGS sequence"/>
</dbReference>
<feature type="region of interest" description="Disordered" evidence="1">
    <location>
        <begin position="1"/>
        <end position="100"/>
    </location>
</feature>
<feature type="compositionally biased region" description="Acidic residues" evidence="1">
    <location>
        <begin position="72"/>
        <end position="91"/>
    </location>
</feature>
<feature type="compositionally biased region" description="Polar residues" evidence="1">
    <location>
        <begin position="12"/>
        <end position="32"/>
    </location>
</feature>
<evidence type="ECO:0000313" key="2">
    <source>
        <dbReference type="EMBL" id="MPD03550.1"/>
    </source>
</evidence>
<organism evidence="2 3">
    <name type="scientific">Portunus trituberculatus</name>
    <name type="common">Swimming crab</name>
    <name type="synonym">Neptunus trituberculatus</name>
    <dbReference type="NCBI Taxonomy" id="210409"/>
    <lineage>
        <taxon>Eukaryota</taxon>
        <taxon>Metazoa</taxon>
        <taxon>Ecdysozoa</taxon>
        <taxon>Arthropoda</taxon>
        <taxon>Crustacea</taxon>
        <taxon>Multicrustacea</taxon>
        <taxon>Malacostraca</taxon>
        <taxon>Eumalacostraca</taxon>
        <taxon>Eucarida</taxon>
        <taxon>Decapoda</taxon>
        <taxon>Pleocyemata</taxon>
        <taxon>Brachyura</taxon>
        <taxon>Eubrachyura</taxon>
        <taxon>Portunoidea</taxon>
        <taxon>Portunidae</taxon>
        <taxon>Portuninae</taxon>
        <taxon>Portunus</taxon>
    </lineage>
</organism>
<dbReference type="AlphaFoldDB" id="A0A5B7K8Y6"/>
<reference evidence="2 3" key="1">
    <citation type="submission" date="2019-05" db="EMBL/GenBank/DDBJ databases">
        <title>Another draft genome of Portunus trituberculatus and its Hox gene families provides insights of decapod evolution.</title>
        <authorList>
            <person name="Jeong J.-H."/>
            <person name="Song I."/>
            <person name="Kim S."/>
            <person name="Choi T."/>
            <person name="Kim D."/>
            <person name="Ryu S."/>
            <person name="Kim W."/>
        </authorList>
    </citation>
    <scope>NUCLEOTIDE SEQUENCE [LARGE SCALE GENOMIC DNA]</scope>
    <source>
        <tissue evidence="2">Muscle</tissue>
    </source>
</reference>
<accession>A0A5B7K8Y6</accession>
<sequence length="100" mass="11028">MNTPKTLPGRPKQSSGNLINFPKTTNVTSSKPHQPLPASALETPDAYLVHESQAGRQAARGRGGGGGRGEVEKEEEEEEEVWEDEDDDDKEVVESRTRKR</sequence>
<gene>
    <name evidence="2" type="ORF">E2C01_099191</name>
</gene>
<comment type="caution">
    <text evidence="2">The sequence shown here is derived from an EMBL/GenBank/DDBJ whole genome shotgun (WGS) entry which is preliminary data.</text>
</comment>
<evidence type="ECO:0000313" key="3">
    <source>
        <dbReference type="Proteomes" id="UP000324222"/>
    </source>
</evidence>